<dbReference type="GO" id="GO:0051315">
    <property type="term" value="P:attachment of mitotic spindle microtubules to kinetochore"/>
    <property type="evidence" value="ECO:0007669"/>
    <property type="project" value="TreeGrafter"/>
</dbReference>
<dbReference type="PANTHER" id="PTHR37329:SF1">
    <property type="entry name" value="KINETOCHORE PROTEIN SOS7"/>
    <property type="match status" value="1"/>
</dbReference>
<name>A0A4U0X4Q6_9PEZI</name>
<evidence type="ECO:0000256" key="2">
    <source>
        <dbReference type="SAM" id="MobiDB-lite"/>
    </source>
</evidence>
<dbReference type="Pfam" id="PF20882">
    <property type="entry name" value="Sos7"/>
    <property type="match status" value="1"/>
</dbReference>
<feature type="region of interest" description="Disordered" evidence="2">
    <location>
        <begin position="308"/>
        <end position="333"/>
    </location>
</feature>
<evidence type="ECO:0000256" key="1">
    <source>
        <dbReference type="SAM" id="Coils"/>
    </source>
</evidence>
<dbReference type="OrthoDB" id="18959at2759"/>
<dbReference type="InterPro" id="IPR048781">
    <property type="entry name" value="Sos7_CC"/>
</dbReference>
<keyword evidence="5" id="KW-1185">Reference proteome</keyword>
<evidence type="ECO:0000313" key="5">
    <source>
        <dbReference type="Proteomes" id="UP000309340"/>
    </source>
</evidence>
<dbReference type="EMBL" id="NAJQ01000402">
    <property type="protein sequence ID" value="TKA70316.1"/>
    <property type="molecule type" value="Genomic_DNA"/>
</dbReference>
<evidence type="ECO:0000313" key="4">
    <source>
        <dbReference type="EMBL" id="TKA70316.1"/>
    </source>
</evidence>
<dbReference type="GO" id="GO:0034501">
    <property type="term" value="P:protein localization to kinetochore"/>
    <property type="evidence" value="ECO:0007669"/>
    <property type="project" value="InterPro"/>
</dbReference>
<comment type="caution">
    <text evidence="4">The sequence shown here is derived from an EMBL/GenBank/DDBJ whole genome shotgun (WGS) entry which is preliminary data.</text>
</comment>
<dbReference type="Proteomes" id="UP000309340">
    <property type="component" value="Unassembled WGS sequence"/>
</dbReference>
<organism evidence="4 5">
    <name type="scientific">Friedmanniomyces simplex</name>
    <dbReference type="NCBI Taxonomy" id="329884"/>
    <lineage>
        <taxon>Eukaryota</taxon>
        <taxon>Fungi</taxon>
        <taxon>Dikarya</taxon>
        <taxon>Ascomycota</taxon>
        <taxon>Pezizomycotina</taxon>
        <taxon>Dothideomycetes</taxon>
        <taxon>Dothideomycetidae</taxon>
        <taxon>Mycosphaerellales</taxon>
        <taxon>Teratosphaeriaceae</taxon>
        <taxon>Friedmanniomyces</taxon>
    </lineage>
</organism>
<protein>
    <recommendedName>
        <fullName evidence="3">Kinetochore protein Sos7 coiled-coil domain-containing protein</fullName>
    </recommendedName>
</protein>
<feature type="domain" description="Kinetochore protein Sos7 coiled-coil" evidence="3">
    <location>
        <begin position="63"/>
        <end position="137"/>
    </location>
</feature>
<reference evidence="4 5" key="1">
    <citation type="submission" date="2017-03" db="EMBL/GenBank/DDBJ databases">
        <title>Genomes of endolithic fungi from Antarctica.</title>
        <authorList>
            <person name="Coleine C."/>
            <person name="Masonjones S."/>
            <person name="Stajich J.E."/>
        </authorList>
    </citation>
    <scope>NUCLEOTIDE SEQUENCE [LARGE SCALE GENOMIC DNA]</scope>
    <source>
        <strain evidence="4 5">CCFEE 5184</strain>
    </source>
</reference>
<gene>
    <name evidence="4" type="ORF">B0A55_08202</name>
</gene>
<proteinExistence type="predicted"/>
<keyword evidence="1" id="KW-0175">Coiled coil</keyword>
<evidence type="ECO:0000259" key="3">
    <source>
        <dbReference type="Pfam" id="PF20882"/>
    </source>
</evidence>
<sequence length="333" mass="37013">MDAKAALAELQNVHQLTILDLAYPILNPSSLSAPKRTSDASDGSNQANLTPALLVADLAHYRDLFSKLRFSYVEQVTKERFLRAITSDPPEFVDGTANAELGERLKVDKAALKEKKEEVRVLIGELEEQGRSLAGRYENIQLHTTQLEALPAEIAHLQETISTLQSQQEPASSNPSLSLPLQPTLDLLADREQQLYDIDHQIMLLRAAMPAKRMEVENLQDELAPLQMRKMKAVQEAQEARRRRQDGAGIGDELEERGRWLRGVEAGLRGMLELSKKERRELELEAEEARKAGVVPGGEIEDVAVEEKVEQGGESAVEQPAEMQVPRQGMVCG</sequence>
<dbReference type="PANTHER" id="PTHR37329">
    <property type="entry name" value="KINETOCHORE PROTEIN SOS7"/>
    <property type="match status" value="1"/>
</dbReference>
<dbReference type="GO" id="GO:0000776">
    <property type="term" value="C:kinetochore"/>
    <property type="evidence" value="ECO:0007669"/>
    <property type="project" value="InterPro"/>
</dbReference>
<dbReference type="AlphaFoldDB" id="A0A4U0X4Q6"/>
<accession>A0A4U0X4Q6</accession>
<feature type="coiled-coil region" evidence="1">
    <location>
        <begin position="98"/>
        <end position="129"/>
    </location>
</feature>
<dbReference type="InterPro" id="IPR037475">
    <property type="entry name" value="Sos7"/>
</dbReference>
<dbReference type="STRING" id="329884.A0A4U0X4Q6"/>